<keyword evidence="11" id="KW-0325">Glycoprotein</keyword>
<proteinExistence type="inferred from homology"/>
<dbReference type="PANTHER" id="PTHR48438:SF1">
    <property type="entry name" value="ALPHA-(1,3)-FUCOSYLTRANSFERASE C-RELATED"/>
    <property type="match status" value="1"/>
</dbReference>
<evidence type="ECO:0000256" key="6">
    <source>
        <dbReference type="ARBA" id="ARBA00022692"/>
    </source>
</evidence>
<dbReference type="UniPathway" id="UPA00378"/>
<dbReference type="AlphaFoldDB" id="A0A6P8HT11"/>
<dbReference type="InterPro" id="IPR038577">
    <property type="entry name" value="GT10-like_C_sf"/>
</dbReference>
<evidence type="ECO:0000256" key="5">
    <source>
        <dbReference type="ARBA" id="ARBA00022679"/>
    </source>
</evidence>
<keyword evidence="5 12" id="KW-0808">Transferase</keyword>
<evidence type="ECO:0000256" key="9">
    <source>
        <dbReference type="ARBA" id="ARBA00023034"/>
    </source>
</evidence>
<comment type="similarity">
    <text evidence="3 12">Belongs to the glycosyltransferase 10 family.</text>
</comment>
<protein>
    <recommendedName>
        <fullName evidence="12">Fucosyltransferase</fullName>
        <ecNumber evidence="12">2.4.1.-</ecNumber>
    </recommendedName>
</protein>
<organism evidence="15 16">
    <name type="scientific">Actinia tenebrosa</name>
    <name type="common">Australian red waratah sea anemone</name>
    <dbReference type="NCBI Taxonomy" id="6105"/>
    <lineage>
        <taxon>Eukaryota</taxon>
        <taxon>Metazoa</taxon>
        <taxon>Cnidaria</taxon>
        <taxon>Anthozoa</taxon>
        <taxon>Hexacorallia</taxon>
        <taxon>Actiniaria</taxon>
        <taxon>Actiniidae</taxon>
        <taxon>Actinia</taxon>
    </lineage>
</organism>
<accession>A0A6P8HT11</accession>
<dbReference type="GO" id="GO:0008417">
    <property type="term" value="F:fucosyltransferase activity"/>
    <property type="evidence" value="ECO:0007669"/>
    <property type="project" value="InterPro"/>
</dbReference>
<evidence type="ECO:0000256" key="12">
    <source>
        <dbReference type="RuleBase" id="RU003832"/>
    </source>
</evidence>
<keyword evidence="7" id="KW-0735">Signal-anchor</keyword>
<dbReference type="Pfam" id="PF17039">
    <property type="entry name" value="Glyco_tran_10_N"/>
    <property type="match status" value="1"/>
</dbReference>
<keyword evidence="4 12" id="KW-0328">Glycosyltransferase</keyword>
<dbReference type="Pfam" id="PF00852">
    <property type="entry name" value="Glyco_transf_10"/>
    <property type="match status" value="1"/>
</dbReference>
<evidence type="ECO:0000313" key="15">
    <source>
        <dbReference type="Proteomes" id="UP000515163"/>
    </source>
</evidence>
<dbReference type="InterPro" id="IPR001503">
    <property type="entry name" value="Glyco_trans_10"/>
</dbReference>
<feature type="domain" description="Fucosyltransferase C-terminal" evidence="13">
    <location>
        <begin position="170"/>
        <end position="339"/>
    </location>
</feature>
<dbReference type="GO" id="GO:0032580">
    <property type="term" value="C:Golgi cisterna membrane"/>
    <property type="evidence" value="ECO:0007669"/>
    <property type="project" value="UniProtKB-SubCell"/>
</dbReference>
<evidence type="ECO:0000256" key="11">
    <source>
        <dbReference type="ARBA" id="ARBA00023180"/>
    </source>
</evidence>
<evidence type="ECO:0000256" key="2">
    <source>
        <dbReference type="ARBA" id="ARBA00004922"/>
    </source>
</evidence>
<dbReference type="PANTHER" id="PTHR48438">
    <property type="entry name" value="ALPHA-(1,3)-FUCOSYLTRANSFERASE C-RELATED"/>
    <property type="match status" value="1"/>
</dbReference>
<evidence type="ECO:0000256" key="4">
    <source>
        <dbReference type="ARBA" id="ARBA00022676"/>
    </source>
</evidence>
<evidence type="ECO:0000313" key="16">
    <source>
        <dbReference type="RefSeq" id="XP_031555777.1"/>
    </source>
</evidence>
<keyword evidence="8" id="KW-1133">Transmembrane helix</keyword>
<dbReference type="RefSeq" id="XP_031555777.1">
    <property type="nucleotide sequence ID" value="XM_031699917.1"/>
</dbReference>
<reference evidence="16" key="1">
    <citation type="submission" date="2025-08" db="UniProtKB">
        <authorList>
            <consortium name="RefSeq"/>
        </authorList>
    </citation>
    <scope>IDENTIFICATION</scope>
    <source>
        <tissue evidence="16">Tentacle</tissue>
    </source>
</reference>
<evidence type="ECO:0000259" key="14">
    <source>
        <dbReference type="Pfam" id="PF17039"/>
    </source>
</evidence>
<evidence type="ECO:0000259" key="13">
    <source>
        <dbReference type="Pfam" id="PF00852"/>
    </source>
</evidence>
<dbReference type="InterPro" id="IPR055270">
    <property type="entry name" value="Glyco_tran_10_C"/>
</dbReference>
<gene>
    <name evidence="16" type="primary">LOC116292574</name>
</gene>
<name>A0A6P8HT11_ACTTE</name>
<comment type="pathway">
    <text evidence="2">Protein modification; protein glycosylation.</text>
</comment>
<keyword evidence="10" id="KW-0472">Membrane</keyword>
<dbReference type="FunCoup" id="A0A6P8HT11">
    <property type="interactions" value="1031"/>
</dbReference>
<evidence type="ECO:0000256" key="8">
    <source>
        <dbReference type="ARBA" id="ARBA00022989"/>
    </source>
</evidence>
<feature type="domain" description="Fucosyltransferase N-terminal" evidence="14">
    <location>
        <begin position="27"/>
        <end position="146"/>
    </location>
</feature>
<evidence type="ECO:0000256" key="7">
    <source>
        <dbReference type="ARBA" id="ARBA00022968"/>
    </source>
</evidence>
<dbReference type="InterPro" id="IPR031481">
    <property type="entry name" value="Glyco_tran_10_N"/>
</dbReference>
<dbReference type="Proteomes" id="UP000515163">
    <property type="component" value="Unplaced"/>
</dbReference>
<evidence type="ECO:0000256" key="10">
    <source>
        <dbReference type="ARBA" id="ARBA00023136"/>
    </source>
</evidence>
<evidence type="ECO:0000256" key="1">
    <source>
        <dbReference type="ARBA" id="ARBA00004323"/>
    </source>
</evidence>
<dbReference type="OrthoDB" id="427096at2759"/>
<keyword evidence="15" id="KW-1185">Reference proteome</keyword>
<keyword evidence="6 12" id="KW-0812">Transmembrane</keyword>
<dbReference type="GeneID" id="116292574"/>
<dbReference type="Gene3D" id="3.40.50.11660">
    <property type="entry name" value="Glycosyl transferase family 10, C-terminal domain"/>
    <property type="match status" value="1"/>
</dbReference>
<dbReference type="SUPFAM" id="SSF53756">
    <property type="entry name" value="UDP-Glycosyltransferase/glycogen phosphorylase"/>
    <property type="match status" value="1"/>
</dbReference>
<dbReference type="GO" id="GO:0000139">
    <property type="term" value="C:Golgi membrane"/>
    <property type="evidence" value="ECO:0007669"/>
    <property type="project" value="UniProtKB-SubCell"/>
</dbReference>
<dbReference type="InParanoid" id="A0A6P8HT11"/>
<dbReference type="FunFam" id="3.40.50.11660:FF:000006">
    <property type="entry name" value="Alpha-(1,3)-fucosyltransferase C"/>
    <property type="match status" value="1"/>
</dbReference>
<sequence length="370" mass="43427">MVFDPLFNVPRSTVKTTATTSPSRPKEVKTILFYTSFFGQLPWPHTIGREKNLTDFSNRPCKIAACNFSISKDDISRSSVVVFHGYFTPSPMEMKALVLKKPRGQMWAWFNEESPASTSYPLNKLKNMFELTITHLHESDIHTLYGDYFSLNHKSKIEAQKLYSNRNFTEGKDRLVLWLASNCRKAASLRLNIVKEIAKYIQVDVYGGCQKYFKQTGRCWRRTRDCQRLNERYKFYLSFENSNCKGYLTEKYWENALDRNVVPVVIAGSYNKDVLIPGSYIDILDFPNAEALAKYLHYLDKNETAYNSYFEWKTKYGYTRETNWICDLCEYLHTNKAKDTTWDLGILWGEKENCHADDYRINIWINRTRP</sequence>
<dbReference type="KEGG" id="aten:116292574"/>
<keyword evidence="9 12" id="KW-0333">Golgi apparatus</keyword>
<evidence type="ECO:0000256" key="3">
    <source>
        <dbReference type="ARBA" id="ARBA00008919"/>
    </source>
</evidence>
<dbReference type="EC" id="2.4.1.-" evidence="12"/>
<comment type="subcellular location">
    <subcellularLocation>
        <location evidence="1">Golgi apparatus membrane</location>
        <topology evidence="1">Single-pass type II membrane protein</topology>
    </subcellularLocation>
    <subcellularLocation>
        <location evidence="12">Golgi apparatus</location>
        <location evidence="12">Golgi stack membrane</location>
        <topology evidence="12">Single-pass type II membrane protein</topology>
    </subcellularLocation>
</comment>